<name>A0A7C9TNZ5_9MICO</name>
<evidence type="ECO:0000313" key="1">
    <source>
        <dbReference type="EMBL" id="NEM89860.1"/>
    </source>
</evidence>
<organism evidence="1 2">
    <name type="scientific">Galbitalea soli</name>
    <dbReference type="NCBI Taxonomy" id="1268042"/>
    <lineage>
        <taxon>Bacteria</taxon>
        <taxon>Bacillati</taxon>
        <taxon>Actinomycetota</taxon>
        <taxon>Actinomycetes</taxon>
        <taxon>Micrococcales</taxon>
        <taxon>Microbacteriaceae</taxon>
        <taxon>Galbitalea</taxon>
    </lineage>
</organism>
<comment type="caution">
    <text evidence="1">The sequence shown here is derived from an EMBL/GenBank/DDBJ whole genome shotgun (WGS) entry which is preliminary data.</text>
</comment>
<dbReference type="Proteomes" id="UP000479756">
    <property type="component" value="Unassembled WGS sequence"/>
</dbReference>
<dbReference type="PROSITE" id="PS51257">
    <property type="entry name" value="PROKAR_LIPOPROTEIN"/>
    <property type="match status" value="1"/>
</dbReference>
<evidence type="ECO:0000313" key="2">
    <source>
        <dbReference type="Proteomes" id="UP000479756"/>
    </source>
</evidence>
<keyword evidence="2" id="KW-1185">Reference proteome</keyword>
<protein>
    <submittedName>
        <fullName evidence="1">Uncharacterized protein</fullName>
    </submittedName>
</protein>
<sequence length="274" mass="28577">MSRIARLVTAIIFLIILAACGGAVVYFGTADGLGFGGSATVAGTVTKGTGAYVQIGWVRNNAPWPITVTGIEATANHAAKPVTVYLSAKQETTAAVTKAPAWATPAAAAMPVAFAGGTLRYLGFAMTPAQGEVASFDSITVTFTGPLGITFHKSYSGDTFAVASDTLPAGTLALDPTVDSGSLDGYIELLRNALQQSNSAQLAVVMGSGVKPAQAQKFAKDMAKFQINDNVTATRDPANPYRRTLVFYATSPTKDGLPPIRIEWSGFRWSVLGY</sequence>
<gene>
    <name evidence="1" type="ORF">G3T37_00635</name>
</gene>
<dbReference type="RefSeq" id="WP_163471510.1">
    <property type="nucleotide sequence ID" value="NZ_JAAGWZ010000001.1"/>
</dbReference>
<accession>A0A7C9TNZ5</accession>
<dbReference type="EMBL" id="JAAGWZ010000001">
    <property type="protein sequence ID" value="NEM89860.1"/>
    <property type="molecule type" value="Genomic_DNA"/>
</dbReference>
<proteinExistence type="predicted"/>
<reference evidence="1 2" key="1">
    <citation type="journal article" date="2014" name="Int. J. Syst. Evol. Microbiol.">
        <title>Description of Galbitalea soli gen. nov., sp. nov., and Frondihabitans sucicola sp. nov.</title>
        <authorList>
            <person name="Kim S.J."/>
            <person name="Lim J.M."/>
            <person name="Ahn J.H."/>
            <person name="Weon H.Y."/>
            <person name="Hamada M."/>
            <person name="Suzuki K."/>
            <person name="Ahn T.Y."/>
            <person name="Kwon S.W."/>
        </authorList>
    </citation>
    <scope>NUCLEOTIDE SEQUENCE [LARGE SCALE GENOMIC DNA]</scope>
    <source>
        <strain evidence="1 2">NBRC 108727</strain>
    </source>
</reference>
<dbReference type="AlphaFoldDB" id="A0A7C9TNZ5"/>